<feature type="region of interest" description="Disordered" evidence="1">
    <location>
        <begin position="103"/>
        <end position="239"/>
    </location>
</feature>
<organism evidence="2 3">
    <name type="scientific">Diabrotica balteata</name>
    <name type="common">Banded cucumber beetle</name>
    <dbReference type="NCBI Taxonomy" id="107213"/>
    <lineage>
        <taxon>Eukaryota</taxon>
        <taxon>Metazoa</taxon>
        <taxon>Ecdysozoa</taxon>
        <taxon>Arthropoda</taxon>
        <taxon>Hexapoda</taxon>
        <taxon>Insecta</taxon>
        <taxon>Pterygota</taxon>
        <taxon>Neoptera</taxon>
        <taxon>Endopterygota</taxon>
        <taxon>Coleoptera</taxon>
        <taxon>Polyphaga</taxon>
        <taxon>Cucujiformia</taxon>
        <taxon>Chrysomeloidea</taxon>
        <taxon>Chrysomelidae</taxon>
        <taxon>Galerucinae</taxon>
        <taxon>Diabroticina</taxon>
        <taxon>Diabroticites</taxon>
        <taxon>Diabrotica</taxon>
    </lineage>
</organism>
<dbReference type="AlphaFoldDB" id="A0A9N9XDJ8"/>
<sequence>MPITNREKDRMARRAQRIFYMISPINDPRDEQQSSSTIRPSELDSINIQTDNIIYHEYDANGVSSLPDSQLSLDILNSVENNEDIQTTPPNNRIFNKPSLVIKETDSDSDSSSDESSSSSSSFSSSSSSSSSSTNNLKDFSSDDSVKDPTYEDPFSENRKAQSDSDEEQQPQAQLPGIRDFPQSAVDNQKLLNINSPSPGVDDQPPSVDQHLSSIDEQSPSVDDESRSMCRKRKAEPLL</sequence>
<protein>
    <submittedName>
        <fullName evidence="2">Uncharacterized protein</fullName>
    </submittedName>
</protein>
<gene>
    <name evidence="2" type="ORF">DIABBA_LOCUS8278</name>
</gene>
<dbReference type="Proteomes" id="UP001153709">
    <property type="component" value="Chromosome 5"/>
</dbReference>
<dbReference type="OrthoDB" id="6776127at2759"/>
<feature type="compositionally biased region" description="Polar residues" evidence="1">
    <location>
        <begin position="33"/>
        <end position="44"/>
    </location>
</feature>
<feature type="compositionally biased region" description="Polar residues" evidence="1">
    <location>
        <begin position="210"/>
        <end position="221"/>
    </location>
</feature>
<feature type="compositionally biased region" description="Basic residues" evidence="1">
    <location>
        <begin position="229"/>
        <end position="239"/>
    </location>
</feature>
<reference evidence="2" key="1">
    <citation type="submission" date="2022-01" db="EMBL/GenBank/DDBJ databases">
        <authorList>
            <person name="King R."/>
        </authorList>
    </citation>
    <scope>NUCLEOTIDE SEQUENCE</scope>
</reference>
<feature type="region of interest" description="Disordered" evidence="1">
    <location>
        <begin position="25"/>
        <end position="44"/>
    </location>
</feature>
<accession>A0A9N9XDJ8</accession>
<proteinExistence type="predicted"/>
<name>A0A9N9XDJ8_DIABA</name>
<evidence type="ECO:0000313" key="3">
    <source>
        <dbReference type="Proteomes" id="UP001153709"/>
    </source>
</evidence>
<evidence type="ECO:0000313" key="2">
    <source>
        <dbReference type="EMBL" id="CAG9835032.1"/>
    </source>
</evidence>
<dbReference type="EMBL" id="OU898280">
    <property type="protein sequence ID" value="CAG9835032.1"/>
    <property type="molecule type" value="Genomic_DNA"/>
</dbReference>
<feature type="compositionally biased region" description="Polar residues" evidence="1">
    <location>
        <begin position="185"/>
        <end position="198"/>
    </location>
</feature>
<feature type="compositionally biased region" description="Low complexity" evidence="1">
    <location>
        <begin position="114"/>
        <end position="133"/>
    </location>
</feature>
<evidence type="ECO:0000256" key="1">
    <source>
        <dbReference type="SAM" id="MobiDB-lite"/>
    </source>
</evidence>
<keyword evidence="3" id="KW-1185">Reference proteome</keyword>
<feature type="compositionally biased region" description="Basic and acidic residues" evidence="1">
    <location>
        <begin position="140"/>
        <end position="163"/>
    </location>
</feature>